<keyword evidence="8" id="KW-0904">Protein phosphatase</keyword>
<dbReference type="SMART" id="SM00195">
    <property type="entry name" value="DSPc"/>
    <property type="match status" value="1"/>
</dbReference>
<evidence type="ECO:0000313" key="18">
    <source>
        <dbReference type="Proteomes" id="UP000186817"/>
    </source>
</evidence>
<evidence type="ECO:0000256" key="1">
    <source>
        <dbReference type="ARBA" id="ARBA00004448"/>
    </source>
</evidence>
<dbReference type="SUPFAM" id="SSF103506">
    <property type="entry name" value="Mitochondrial carrier"/>
    <property type="match status" value="1"/>
</dbReference>
<keyword evidence="18" id="KW-1185">Reference proteome</keyword>
<dbReference type="PANTHER" id="PTHR45618">
    <property type="entry name" value="MITOCHONDRIAL DICARBOXYLATE CARRIER-RELATED"/>
    <property type="match status" value="1"/>
</dbReference>
<keyword evidence="7" id="KW-0378">Hydrolase</keyword>
<evidence type="ECO:0000256" key="6">
    <source>
        <dbReference type="ARBA" id="ARBA00022792"/>
    </source>
</evidence>
<keyword evidence="11 12" id="KW-0472">Membrane</keyword>
<dbReference type="SUPFAM" id="SSF52799">
    <property type="entry name" value="(Phosphotyrosine protein) phosphatases II"/>
    <property type="match status" value="1"/>
</dbReference>
<evidence type="ECO:0000256" key="9">
    <source>
        <dbReference type="ARBA" id="ARBA00022989"/>
    </source>
</evidence>
<organism evidence="17 18">
    <name type="scientific">Symbiodinium microadriaticum</name>
    <name type="common">Dinoflagellate</name>
    <name type="synonym">Zooxanthella microadriatica</name>
    <dbReference type="NCBI Taxonomy" id="2951"/>
    <lineage>
        <taxon>Eukaryota</taxon>
        <taxon>Sar</taxon>
        <taxon>Alveolata</taxon>
        <taxon>Dinophyceae</taxon>
        <taxon>Suessiales</taxon>
        <taxon>Symbiodiniaceae</taxon>
        <taxon>Symbiodinium</taxon>
    </lineage>
</organism>
<dbReference type="PROSITE" id="PS50054">
    <property type="entry name" value="TYR_PHOSPHATASE_DUAL"/>
    <property type="match status" value="1"/>
</dbReference>
<keyword evidence="5" id="KW-0677">Repeat</keyword>
<keyword evidence="9 14" id="KW-1133">Transmembrane helix</keyword>
<comment type="subcellular location">
    <subcellularLocation>
        <location evidence="1">Mitochondrion inner membrane</location>
        <topology evidence="1">Multi-pass membrane protein</topology>
    </subcellularLocation>
</comment>
<dbReference type="CDD" id="cd14498">
    <property type="entry name" value="DSP"/>
    <property type="match status" value="1"/>
</dbReference>
<dbReference type="GO" id="GO:0004721">
    <property type="term" value="F:phosphoprotein phosphatase activity"/>
    <property type="evidence" value="ECO:0007669"/>
    <property type="project" value="UniProtKB-KW"/>
</dbReference>
<accession>A0A1Q9F306</accession>
<keyword evidence="6" id="KW-0999">Mitochondrion inner membrane</keyword>
<feature type="region of interest" description="Disordered" evidence="13">
    <location>
        <begin position="599"/>
        <end position="625"/>
    </location>
</feature>
<dbReference type="PROSITE" id="PS50056">
    <property type="entry name" value="TYR_PHOSPHATASE_2"/>
    <property type="match status" value="1"/>
</dbReference>
<feature type="region of interest" description="Disordered" evidence="13">
    <location>
        <begin position="658"/>
        <end position="697"/>
    </location>
</feature>
<dbReference type="Gene3D" id="1.50.40.10">
    <property type="entry name" value="Mitochondrial carrier domain"/>
    <property type="match status" value="1"/>
</dbReference>
<reference evidence="17 18" key="1">
    <citation type="submission" date="2016-02" db="EMBL/GenBank/DDBJ databases">
        <title>Genome analysis of coral dinoflagellate symbionts highlights evolutionary adaptations to a symbiotic lifestyle.</title>
        <authorList>
            <person name="Aranda M."/>
            <person name="Li Y."/>
            <person name="Liew Y.J."/>
            <person name="Baumgarten S."/>
            <person name="Simakov O."/>
            <person name="Wilson M."/>
            <person name="Piel J."/>
            <person name="Ashoor H."/>
            <person name="Bougouffa S."/>
            <person name="Bajic V.B."/>
            <person name="Ryu T."/>
            <person name="Ravasi T."/>
            <person name="Bayer T."/>
            <person name="Micklem G."/>
            <person name="Kim H."/>
            <person name="Bhak J."/>
            <person name="Lajeunesse T.C."/>
            <person name="Voolstra C.R."/>
        </authorList>
    </citation>
    <scope>NUCLEOTIDE SEQUENCE [LARGE SCALE GENOMIC DNA]</scope>
    <source>
        <strain evidence="17 18">CCMP2467</strain>
    </source>
</reference>
<evidence type="ECO:0000256" key="14">
    <source>
        <dbReference type="SAM" id="Phobius"/>
    </source>
</evidence>
<dbReference type="InterPro" id="IPR050391">
    <property type="entry name" value="Mito_Metabolite_Transporter"/>
</dbReference>
<feature type="repeat" description="Solcar" evidence="12">
    <location>
        <begin position="968"/>
        <end position="1059"/>
    </location>
</feature>
<evidence type="ECO:0000256" key="7">
    <source>
        <dbReference type="ARBA" id="ARBA00022801"/>
    </source>
</evidence>
<evidence type="ECO:0000256" key="10">
    <source>
        <dbReference type="ARBA" id="ARBA00023128"/>
    </source>
</evidence>
<keyword evidence="4 12" id="KW-0812">Transmembrane</keyword>
<feature type="transmembrane region" description="Helical" evidence="14">
    <location>
        <begin position="973"/>
        <end position="994"/>
    </location>
</feature>
<dbReference type="InterPro" id="IPR029021">
    <property type="entry name" value="Prot-tyrosine_phosphatase-like"/>
</dbReference>
<dbReference type="InterPro" id="IPR000340">
    <property type="entry name" value="Dual-sp_phosphatase_cat-dom"/>
</dbReference>
<evidence type="ECO:0000256" key="4">
    <source>
        <dbReference type="ARBA" id="ARBA00022692"/>
    </source>
</evidence>
<dbReference type="Pfam" id="PF00153">
    <property type="entry name" value="Mito_carr"/>
    <property type="match status" value="3"/>
</dbReference>
<evidence type="ECO:0000313" key="17">
    <source>
        <dbReference type="EMBL" id="OLQ14061.1"/>
    </source>
</evidence>
<evidence type="ECO:0000256" key="13">
    <source>
        <dbReference type="SAM" id="MobiDB-lite"/>
    </source>
</evidence>
<keyword evidence="10" id="KW-0496">Mitochondrion</keyword>
<evidence type="ECO:0000256" key="11">
    <source>
        <dbReference type="ARBA" id="ARBA00023136"/>
    </source>
</evidence>
<dbReference type="InterPro" id="IPR023395">
    <property type="entry name" value="MCP_dom_sf"/>
</dbReference>
<evidence type="ECO:0000256" key="3">
    <source>
        <dbReference type="ARBA" id="ARBA00022448"/>
    </source>
</evidence>
<feature type="domain" description="Tyrosine specific protein phosphatases" evidence="16">
    <location>
        <begin position="63"/>
        <end position="127"/>
    </location>
</feature>
<feature type="compositionally biased region" description="Low complexity" evidence="13">
    <location>
        <begin position="658"/>
        <end position="683"/>
    </location>
</feature>
<evidence type="ECO:0000259" key="15">
    <source>
        <dbReference type="PROSITE" id="PS50054"/>
    </source>
</evidence>
<keyword evidence="3" id="KW-0813">Transport</keyword>
<dbReference type="AlphaFoldDB" id="A0A1Q9F306"/>
<dbReference type="EMBL" id="LSRX01000020">
    <property type="protein sequence ID" value="OLQ14061.1"/>
    <property type="molecule type" value="Genomic_DNA"/>
</dbReference>
<dbReference type="Proteomes" id="UP000186817">
    <property type="component" value="Unassembled WGS sequence"/>
</dbReference>
<evidence type="ECO:0000256" key="12">
    <source>
        <dbReference type="PROSITE-ProRule" id="PRU00282"/>
    </source>
</evidence>
<evidence type="ECO:0000256" key="8">
    <source>
        <dbReference type="ARBA" id="ARBA00022912"/>
    </source>
</evidence>
<evidence type="ECO:0000259" key="16">
    <source>
        <dbReference type="PROSITE" id="PS50056"/>
    </source>
</evidence>
<protein>
    <submittedName>
        <fullName evidence="17">Mitochondrial dicarboxylate/tricarboxylate transporter DTC</fullName>
    </submittedName>
</protein>
<gene>
    <name evidence="17" type="primary">DTC</name>
    <name evidence="17" type="ORF">AK812_SmicGene1843</name>
</gene>
<feature type="repeat" description="Solcar" evidence="12">
    <location>
        <begin position="873"/>
        <end position="965"/>
    </location>
</feature>
<proteinExistence type="inferred from homology"/>
<dbReference type="Gene3D" id="3.90.190.10">
    <property type="entry name" value="Protein tyrosine phosphatase superfamily"/>
    <property type="match status" value="1"/>
</dbReference>
<comment type="similarity">
    <text evidence="2">Belongs to the mitochondrial carrier (TC 2.A.29) family.</text>
</comment>
<sequence>MASADISEIAPGLFLGSAQAATSRKALESRKIRHVLVVDTTSSILWPKDFTYKRVKLDDKPTADLFQVLHLSISFISEAQLRRESALVHCTRGVSRSASVVIAYLMLSKGLSYKAARGQVEAKRAAISPNLGFEVQLLHFESLLASAPRGHLGEKLKWLRGIRSGLDIARAMNEPVTAGGVAGVKEAEKWKELGSFFHDLAWYGAVPEDPQLLEEAKALAVSGGAAARRALGVWAKVEDSDEASAPALAPTVRSDGASGAADLVLLDESDDEPGSAKKQRTALPPPVGQGSANPFTRGKLSGKGFPVPDSDAGELAQRYSFFPAQTKRLNLDQSSPESRNSTCKPAMALDANAAVAAIANDPARGIPLQSLKAVTIDILQEKNLEDTRIRTAFDELEDYFHLPRHALESRKEEVLNIFREAITYLTHGDDSPDIPSARVQLVATSFPHPNGGQSRLEGMQALRYWLPCWNDYTSMHGYFTQSVWDILLAANKPVSERSEALFQQGRFNPGEAVQLGPLLLTPQHVMQWQQASGQLTVPCPLTVAAIQRAASGIPLRKPRTGLQWDAVSQMPSSGQDLSHVFGAFAATFVNLFKTQSQQEQTPRIELLGTRVPQEGRGSQEGTAQAVTQPALPAGAVQQASQVPPSLLALQDAMPAAAAPSAGLESSASPAAGPQPSPAHQAEACAEEAEVPKELAPAGSFEANRAKLAALLEARDKQKGKQVRKGKPAAAPAFCPAVCARGHRACEEATFCGRHEEADPEARNLALKRGLDDDRAKKAGRKAHAKALQLWDDKFATCCIQPIDMVKVRIQLTAGTAEAAGPVTIAGNMLKNEGIAAFYTGLTAGLTRQVVYTGARLGLFDKFTGMVKQPGKQLSFAENAGCALSAGGLAALVGNPADLALIRMQADSMKPAAERSGYTNVFTTMGKIVSAEGPASGSCFVAGLWVEKNFGMLAFNASAKDALGNMGVSGAPQVFGASAIAGFFASFFSLPFDFVKTQMQKQKKDPVTGELPYKSSMDCAMKIMSEGGPLRFYAGFPTYYVRIAPHAMLTLIAQDFIKKSWSQVGL</sequence>
<evidence type="ECO:0000256" key="2">
    <source>
        <dbReference type="ARBA" id="ARBA00006375"/>
    </source>
</evidence>
<name>A0A1Q9F306_SYMMI</name>
<dbReference type="GO" id="GO:0005743">
    <property type="term" value="C:mitochondrial inner membrane"/>
    <property type="evidence" value="ECO:0007669"/>
    <property type="project" value="UniProtKB-SubCell"/>
</dbReference>
<comment type="caution">
    <text evidence="17">The sequence shown here is derived from an EMBL/GenBank/DDBJ whole genome shotgun (WGS) entry which is preliminary data.</text>
</comment>
<dbReference type="InterPro" id="IPR018108">
    <property type="entry name" value="MCP_transmembrane"/>
</dbReference>
<feature type="repeat" description="Solcar" evidence="12">
    <location>
        <begin position="779"/>
        <end position="865"/>
    </location>
</feature>
<dbReference type="InterPro" id="IPR020422">
    <property type="entry name" value="TYR_PHOSPHATASE_DUAL_dom"/>
</dbReference>
<dbReference type="PROSITE" id="PS50920">
    <property type="entry name" value="SOLCAR"/>
    <property type="match status" value="3"/>
</dbReference>
<dbReference type="InterPro" id="IPR016130">
    <property type="entry name" value="Tyr_Pase_AS"/>
</dbReference>
<dbReference type="PROSITE" id="PS00383">
    <property type="entry name" value="TYR_PHOSPHATASE_1"/>
    <property type="match status" value="1"/>
</dbReference>
<dbReference type="Pfam" id="PF00782">
    <property type="entry name" value="DSPc"/>
    <property type="match status" value="1"/>
</dbReference>
<dbReference type="FunFam" id="1.50.40.10:FF:000009">
    <property type="entry name" value="Mitochondrial 2-oxoglutarate/malate carrier protein"/>
    <property type="match status" value="1"/>
</dbReference>
<evidence type="ECO:0000256" key="5">
    <source>
        <dbReference type="ARBA" id="ARBA00022737"/>
    </source>
</evidence>
<feature type="region of interest" description="Disordered" evidence="13">
    <location>
        <begin position="270"/>
        <end position="306"/>
    </location>
</feature>
<dbReference type="OrthoDB" id="10252009at2759"/>
<dbReference type="InterPro" id="IPR000387">
    <property type="entry name" value="Tyr_Pase_dom"/>
</dbReference>
<feature type="domain" description="Tyrosine-protein phosphatase" evidence="15">
    <location>
        <begin position="5"/>
        <end position="146"/>
    </location>
</feature>